<dbReference type="SFLD" id="SFLDS00003">
    <property type="entry name" value="Haloacid_Dehalogenase"/>
    <property type="match status" value="1"/>
</dbReference>
<dbReference type="KEGG" id="kpul:GXN76_11340"/>
<dbReference type="InterPro" id="IPR000150">
    <property type="entry name" value="Cof"/>
</dbReference>
<dbReference type="NCBIfam" id="TIGR00099">
    <property type="entry name" value="Cof-subfamily"/>
    <property type="match status" value="1"/>
</dbReference>
<dbReference type="GO" id="GO:0000287">
    <property type="term" value="F:magnesium ion binding"/>
    <property type="evidence" value="ECO:0007669"/>
    <property type="project" value="TreeGrafter"/>
</dbReference>
<dbReference type="InterPro" id="IPR036412">
    <property type="entry name" value="HAD-like_sf"/>
</dbReference>
<proteinExistence type="predicted"/>
<dbReference type="GO" id="GO:0016791">
    <property type="term" value="F:phosphatase activity"/>
    <property type="evidence" value="ECO:0007669"/>
    <property type="project" value="TreeGrafter"/>
</dbReference>
<dbReference type="GO" id="GO:0005829">
    <property type="term" value="C:cytosol"/>
    <property type="evidence" value="ECO:0007669"/>
    <property type="project" value="TreeGrafter"/>
</dbReference>
<dbReference type="Pfam" id="PF08282">
    <property type="entry name" value="Hydrolase_3"/>
    <property type="match status" value="1"/>
</dbReference>
<dbReference type="Proteomes" id="UP000503088">
    <property type="component" value="Chromosome"/>
</dbReference>
<dbReference type="AlphaFoldDB" id="A0A7D4B348"/>
<dbReference type="Gene3D" id="3.30.1240.10">
    <property type="match status" value="1"/>
</dbReference>
<dbReference type="Gene3D" id="3.40.50.1000">
    <property type="entry name" value="HAD superfamily/HAD-like"/>
    <property type="match status" value="1"/>
</dbReference>
<protein>
    <submittedName>
        <fullName evidence="1">HAD family phosphatase</fullName>
    </submittedName>
</protein>
<dbReference type="CDD" id="cd07516">
    <property type="entry name" value="HAD_Pase"/>
    <property type="match status" value="1"/>
</dbReference>
<dbReference type="EMBL" id="CP048104">
    <property type="protein sequence ID" value="QKG85006.1"/>
    <property type="molecule type" value="Genomic_DNA"/>
</dbReference>
<dbReference type="PANTHER" id="PTHR10000:SF8">
    <property type="entry name" value="HAD SUPERFAMILY HYDROLASE-LIKE, TYPE 3"/>
    <property type="match status" value="1"/>
</dbReference>
<evidence type="ECO:0000313" key="1">
    <source>
        <dbReference type="EMBL" id="QKG85006.1"/>
    </source>
</evidence>
<name>A0A7D4B348_9BACL</name>
<keyword evidence="2" id="KW-1185">Reference proteome</keyword>
<dbReference type="NCBIfam" id="TIGR01484">
    <property type="entry name" value="HAD-SF-IIB"/>
    <property type="match status" value="1"/>
</dbReference>
<dbReference type="PROSITE" id="PS01228">
    <property type="entry name" value="COF_1"/>
    <property type="match status" value="1"/>
</dbReference>
<organism evidence="1 2">
    <name type="scientific">Kroppenstedtia pulmonis</name>
    <dbReference type="NCBI Taxonomy" id="1380685"/>
    <lineage>
        <taxon>Bacteria</taxon>
        <taxon>Bacillati</taxon>
        <taxon>Bacillota</taxon>
        <taxon>Bacilli</taxon>
        <taxon>Bacillales</taxon>
        <taxon>Thermoactinomycetaceae</taxon>
        <taxon>Kroppenstedtia</taxon>
    </lineage>
</organism>
<dbReference type="RefSeq" id="WP_173223253.1">
    <property type="nucleotide sequence ID" value="NZ_CP048104.1"/>
</dbReference>
<dbReference type="SUPFAM" id="SSF56784">
    <property type="entry name" value="HAD-like"/>
    <property type="match status" value="1"/>
</dbReference>
<evidence type="ECO:0000313" key="2">
    <source>
        <dbReference type="Proteomes" id="UP000503088"/>
    </source>
</evidence>
<dbReference type="SFLD" id="SFLDG01140">
    <property type="entry name" value="C2.B:_Phosphomannomutase_and_P"/>
    <property type="match status" value="1"/>
</dbReference>
<reference evidence="1 2" key="1">
    <citation type="submission" date="2020-01" db="EMBL/GenBank/DDBJ databases">
        <authorList>
            <person name="Gulvik C.A."/>
            <person name="Batra D.G."/>
        </authorList>
    </citation>
    <scope>NUCLEOTIDE SEQUENCE [LARGE SCALE GENOMIC DNA]</scope>
    <source>
        <strain evidence="1 2">W9323</strain>
    </source>
</reference>
<accession>A0A7D4B348</accession>
<dbReference type="PANTHER" id="PTHR10000">
    <property type="entry name" value="PHOSPHOSERINE PHOSPHATASE"/>
    <property type="match status" value="1"/>
</dbReference>
<sequence>MIKLIATDLDGTLLNEEKKVGEEDKQILRKATEMGVDVCLASGRMHHDLKWVAETIGIKTHFISQNGSFTETKEGELLDQSAFTPALAQEVYGCIRNLDLYMTVGFKDRLVTPSYKERAREANAQLFTEVRQVPDIGEKFEVEPPQKFSLVGEQSKLELLQQDLAQRFSGRVELYISDTHYLDVMPAGVSKGKALQILTSHLGVKPEEVLCIGDAFNDVSMFERFATYSFAMEQGPAAVKQKAAFTVGSVAQGIRQSIKGI</sequence>
<gene>
    <name evidence="1" type="ORF">GXN76_11340</name>
</gene>
<dbReference type="InterPro" id="IPR023214">
    <property type="entry name" value="HAD_sf"/>
</dbReference>
<dbReference type="InterPro" id="IPR006379">
    <property type="entry name" value="HAD-SF_hydro_IIB"/>
</dbReference>